<keyword evidence="1" id="KW-0472">Membrane</keyword>
<dbReference type="STRING" id="109895.A0A507ED89"/>
<name>A0A507ED89_9FUNG</name>
<comment type="caution">
    <text evidence="2">The sequence shown here is derived from an EMBL/GenBank/DDBJ whole genome shotgun (WGS) entry which is preliminary data.</text>
</comment>
<keyword evidence="1" id="KW-0812">Transmembrane</keyword>
<gene>
    <name evidence="2" type="ORF">PhCBS80983_g01390</name>
</gene>
<dbReference type="AlphaFoldDB" id="A0A507ED89"/>
<evidence type="ECO:0000313" key="2">
    <source>
        <dbReference type="EMBL" id="TPX61060.1"/>
    </source>
</evidence>
<dbReference type="PANTHER" id="PTHR34286:SF1">
    <property type="entry name" value="TRANSMEMBRANE PROTEIN"/>
    <property type="match status" value="1"/>
</dbReference>
<organism evidence="2 3">
    <name type="scientific">Powellomyces hirtus</name>
    <dbReference type="NCBI Taxonomy" id="109895"/>
    <lineage>
        <taxon>Eukaryota</taxon>
        <taxon>Fungi</taxon>
        <taxon>Fungi incertae sedis</taxon>
        <taxon>Chytridiomycota</taxon>
        <taxon>Chytridiomycota incertae sedis</taxon>
        <taxon>Chytridiomycetes</taxon>
        <taxon>Spizellomycetales</taxon>
        <taxon>Powellomycetaceae</taxon>
        <taxon>Powellomyces</taxon>
    </lineage>
</organism>
<dbReference type="PANTHER" id="PTHR34286">
    <property type="entry name" value="TRANSMEMBRANE PROTEIN"/>
    <property type="match status" value="1"/>
</dbReference>
<evidence type="ECO:0000313" key="3">
    <source>
        <dbReference type="Proteomes" id="UP000318582"/>
    </source>
</evidence>
<evidence type="ECO:0000256" key="1">
    <source>
        <dbReference type="SAM" id="Phobius"/>
    </source>
</evidence>
<proteinExistence type="predicted"/>
<accession>A0A507ED89</accession>
<dbReference type="EMBL" id="QEAQ01000010">
    <property type="protein sequence ID" value="TPX61060.1"/>
    <property type="molecule type" value="Genomic_DNA"/>
</dbReference>
<sequence>MGGGGKYPYPKWVWSYYGGWWPAPKNVFVNTLVTGAGVATLVGLAWNFSAKNEVRHSYPDRWIPSMLWAKEFHDPAFKAMWQEQLAKEGRQWIEPIPEWWPFKKSS</sequence>
<dbReference type="Proteomes" id="UP000318582">
    <property type="component" value="Unassembled WGS sequence"/>
</dbReference>
<reference evidence="2 3" key="1">
    <citation type="journal article" date="2019" name="Sci. Rep.">
        <title>Comparative genomics of chytrid fungi reveal insights into the obligate biotrophic and pathogenic lifestyle of Synchytrium endobioticum.</title>
        <authorList>
            <person name="van de Vossenberg B.T.L.H."/>
            <person name="Warris S."/>
            <person name="Nguyen H.D.T."/>
            <person name="van Gent-Pelzer M.P.E."/>
            <person name="Joly D.L."/>
            <person name="van de Geest H.C."/>
            <person name="Bonants P.J.M."/>
            <person name="Smith D.S."/>
            <person name="Levesque C.A."/>
            <person name="van der Lee T.A.J."/>
        </authorList>
    </citation>
    <scope>NUCLEOTIDE SEQUENCE [LARGE SCALE GENOMIC DNA]</scope>
    <source>
        <strain evidence="2 3">CBS 809.83</strain>
    </source>
</reference>
<feature type="transmembrane region" description="Helical" evidence="1">
    <location>
        <begin position="27"/>
        <end position="48"/>
    </location>
</feature>
<protein>
    <submittedName>
        <fullName evidence="2">Uncharacterized protein</fullName>
    </submittedName>
</protein>
<keyword evidence="3" id="KW-1185">Reference proteome</keyword>
<keyword evidence="1" id="KW-1133">Transmembrane helix</keyword>